<dbReference type="EMBL" id="JAEPQZ010000003">
    <property type="protein sequence ID" value="KAG2183741.1"/>
    <property type="molecule type" value="Genomic_DNA"/>
</dbReference>
<dbReference type="GO" id="GO:0005829">
    <property type="term" value="C:cytosol"/>
    <property type="evidence" value="ECO:0007669"/>
    <property type="project" value="TreeGrafter"/>
</dbReference>
<evidence type="ECO:0000256" key="2">
    <source>
        <dbReference type="ARBA" id="ARBA00021099"/>
    </source>
</evidence>
<dbReference type="Gene3D" id="3.30.1460.50">
    <property type="match status" value="1"/>
</dbReference>
<feature type="non-terminal residue" evidence="8">
    <location>
        <position position="1"/>
    </location>
</feature>
<evidence type="ECO:0000256" key="7">
    <source>
        <dbReference type="SAM" id="Phobius"/>
    </source>
</evidence>
<reference evidence="8" key="1">
    <citation type="submission" date="2020-12" db="EMBL/GenBank/DDBJ databases">
        <title>Metabolic potential, ecology and presence of endohyphal bacteria is reflected in genomic diversity of Mucoromycotina.</title>
        <authorList>
            <person name="Muszewska A."/>
            <person name="Okrasinska A."/>
            <person name="Steczkiewicz K."/>
            <person name="Drgas O."/>
            <person name="Orlowska M."/>
            <person name="Perlinska-Lenart U."/>
            <person name="Aleksandrzak-Piekarczyk T."/>
            <person name="Szatraj K."/>
            <person name="Zielenkiewicz U."/>
            <person name="Pilsyk S."/>
            <person name="Malc E."/>
            <person name="Mieczkowski P."/>
            <person name="Kruszewska J.S."/>
            <person name="Biernat P."/>
            <person name="Pawlowska J."/>
        </authorList>
    </citation>
    <scope>NUCLEOTIDE SEQUENCE</scope>
    <source>
        <strain evidence="8">WA0000067209</strain>
    </source>
</reference>
<dbReference type="OrthoDB" id="4089664at2759"/>
<evidence type="ECO:0000313" key="9">
    <source>
        <dbReference type="Proteomes" id="UP000654370"/>
    </source>
</evidence>
<dbReference type="PANTHER" id="PTHR14957:SF1">
    <property type="entry name" value="UBIQUITIN-LIKE-CONJUGATING ENZYME ATG10"/>
    <property type="match status" value="1"/>
</dbReference>
<evidence type="ECO:0000256" key="3">
    <source>
        <dbReference type="ARBA" id="ARBA00022679"/>
    </source>
</evidence>
<comment type="similarity">
    <text evidence="1">Belongs to the ATG10 family.</text>
</comment>
<keyword evidence="7" id="KW-0812">Transmembrane</keyword>
<keyword evidence="5" id="KW-0072">Autophagy</keyword>
<evidence type="ECO:0000256" key="6">
    <source>
        <dbReference type="ARBA" id="ARBA00029833"/>
    </source>
</evidence>
<protein>
    <recommendedName>
        <fullName evidence="2">Ubiquitin-like-conjugating enzyme ATG10</fullName>
    </recommendedName>
    <alternativeName>
        <fullName evidence="6">Autophagy-related protein 10</fullName>
    </alternativeName>
</protein>
<dbReference type="GO" id="GO:0000422">
    <property type="term" value="P:autophagy of mitochondrion"/>
    <property type="evidence" value="ECO:0007669"/>
    <property type="project" value="TreeGrafter"/>
</dbReference>
<evidence type="ECO:0000256" key="4">
    <source>
        <dbReference type="ARBA" id="ARBA00022786"/>
    </source>
</evidence>
<keyword evidence="3" id="KW-0808">Transferase</keyword>
<keyword evidence="7" id="KW-0472">Membrane</keyword>
<dbReference type="GO" id="GO:0000045">
    <property type="term" value="P:autophagosome assembly"/>
    <property type="evidence" value="ECO:0007669"/>
    <property type="project" value="TreeGrafter"/>
</dbReference>
<dbReference type="Proteomes" id="UP000654370">
    <property type="component" value="Unassembled WGS sequence"/>
</dbReference>
<accession>A0A8H7UFE3</accession>
<evidence type="ECO:0000256" key="5">
    <source>
        <dbReference type="ARBA" id="ARBA00023006"/>
    </source>
</evidence>
<dbReference type="GO" id="GO:0061651">
    <property type="term" value="F:Atg12 conjugating enzyme activity"/>
    <property type="evidence" value="ECO:0007669"/>
    <property type="project" value="TreeGrafter"/>
</dbReference>
<evidence type="ECO:0000256" key="1">
    <source>
        <dbReference type="ARBA" id="ARBA00005696"/>
    </source>
</evidence>
<keyword evidence="7" id="KW-1133">Transmembrane helix</keyword>
<proteinExistence type="inferred from homology"/>
<keyword evidence="4" id="KW-0833">Ubl conjugation pathway</keyword>
<dbReference type="PANTHER" id="PTHR14957">
    <property type="entry name" value="UBIQUITIN-LIKE-CONJUGATING ENZYME ATG10"/>
    <property type="match status" value="1"/>
</dbReference>
<dbReference type="AlphaFoldDB" id="A0A8H7UFE3"/>
<evidence type="ECO:0000313" key="8">
    <source>
        <dbReference type="EMBL" id="KAG2183741.1"/>
    </source>
</evidence>
<dbReference type="GO" id="GO:0032446">
    <property type="term" value="P:protein modification by small protein conjugation"/>
    <property type="evidence" value="ECO:0007669"/>
    <property type="project" value="TreeGrafter"/>
</dbReference>
<keyword evidence="9" id="KW-1185">Reference proteome</keyword>
<dbReference type="InterPro" id="IPR007135">
    <property type="entry name" value="Atg3/Atg10"/>
</dbReference>
<comment type="caution">
    <text evidence="8">The sequence shown here is derived from an EMBL/GenBank/DDBJ whole genome shotgun (WGS) entry which is preliminary data.</text>
</comment>
<sequence length="158" mass="17786">RKCTMFTTAIASVEEVDDNLEIDHGISDGATLDLPEITTLQIEYHVVYSSSYQVPVLYFNAYYSNGSVLTRDELDKFVINPSYREPLKSSTLMQQGSISQQEHPILGLPFYYIHPCDTASLMAQVDISDINCYIMSWLSFFGPLVGLYLPSKFGSEMS</sequence>
<feature type="transmembrane region" description="Helical" evidence="7">
    <location>
        <begin position="130"/>
        <end position="149"/>
    </location>
</feature>
<name>A0A8H7UFE3_MORIS</name>
<organism evidence="8 9">
    <name type="scientific">Mortierella isabellina</name>
    <name type="common">Filamentous fungus</name>
    <name type="synonym">Umbelopsis isabellina</name>
    <dbReference type="NCBI Taxonomy" id="91625"/>
    <lineage>
        <taxon>Eukaryota</taxon>
        <taxon>Fungi</taxon>
        <taxon>Fungi incertae sedis</taxon>
        <taxon>Mucoromycota</taxon>
        <taxon>Mucoromycotina</taxon>
        <taxon>Umbelopsidomycetes</taxon>
        <taxon>Umbelopsidales</taxon>
        <taxon>Umbelopsidaceae</taxon>
        <taxon>Umbelopsis</taxon>
    </lineage>
</organism>
<dbReference type="Pfam" id="PF03987">
    <property type="entry name" value="Autophagy_act_C"/>
    <property type="match status" value="1"/>
</dbReference>
<gene>
    <name evidence="8" type="ORF">INT43_006752</name>
</gene>